<accession>A0A077WUY1</accession>
<feature type="region of interest" description="Disordered" evidence="1">
    <location>
        <begin position="1"/>
        <end position="35"/>
    </location>
</feature>
<dbReference type="OrthoDB" id="10260794at2759"/>
<protein>
    <recommendedName>
        <fullName evidence="2">PSP proline-rich domain-containing protein</fullName>
    </recommendedName>
</protein>
<feature type="compositionally biased region" description="Basic and acidic residues" evidence="1">
    <location>
        <begin position="494"/>
        <end position="509"/>
    </location>
</feature>
<proteinExistence type="predicted"/>
<dbReference type="GO" id="GO:0005634">
    <property type="term" value="C:nucleus"/>
    <property type="evidence" value="ECO:0007669"/>
    <property type="project" value="InterPro"/>
</dbReference>
<dbReference type="InterPro" id="IPR007180">
    <property type="entry name" value="DUF382"/>
</dbReference>
<feature type="region of interest" description="Disordered" evidence="1">
    <location>
        <begin position="488"/>
        <end position="509"/>
    </location>
</feature>
<reference evidence="3" key="1">
    <citation type="journal article" date="2014" name="Genome Announc.">
        <title>De novo whole-genome sequence and genome annotation of Lichtheimia ramosa.</title>
        <authorList>
            <person name="Linde J."/>
            <person name="Schwartze V."/>
            <person name="Binder U."/>
            <person name="Lass-Florl C."/>
            <person name="Voigt K."/>
            <person name="Horn F."/>
        </authorList>
    </citation>
    <scope>NUCLEOTIDE SEQUENCE</scope>
    <source>
        <strain evidence="3">JMRC FSU:6197</strain>
    </source>
</reference>
<dbReference type="Pfam" id="PF04037">
    <property type="entry name" value="DUF382"/>
    <property type="match status" value="1"/>
</dbReference>
<dbReference type="Pfam" id="PF04046">
    <property type="entry name" value="PSP"/>
    <property type="match status" value="1"/>
</dbReference>
<dbReference type="InterPro" id="IPR052584">
    <property type="entry name" value="U2_snRNP_Complex_Component"/>
</dbReference>
<name>A0A077WUY1_9FUNG</name>
<gene>
    <name evidence="3" type="ORF">LRAMOSA03328</name>
</gene>
<dbReference type="EMBL" id="LK023346">
    <property type="protein sequence ID" value="CDS11064.1"/>
    <property type="molecule type" value="Genomic_DNA"/>
</dbReference>
<feature type="domain" description="PSP proline-rich" evidence="2">
    <location>
        <begin position="251"/>
        <end position="304"/>
    </location>
</feature>
<dbReference type="AlphaFoldDB" id="A0A077WUY1"/>
<evidence type="ECO:0000259" key="2">
    <source>
        <dbReference type="SMART" id="SM00581"/>
    </source>
</evidence>
<evidence type="ECO:0000313" key="3">
    <source>
        <dbReference type="EMBL" id="CDS11064.1"/>
    </source>
</evidence>
<organism evidence="3">
    <name type="scientific">Lichtheimia ramosa</name>
    <dbReference type="NCBI Taxonomy" id="688394"/>
    <lineage>
        <taxon>Eukaryota</taxon>
        <taxon>Fungi</taxon>
        <taxon>Fungi incertae sedis</taxon>
        <taxon>Mucoromycota</taxon>
        <taxon>Mucoromycotina</taxon>
        <taxon>Mucoromycetes</taxon>
        <taxon>Mucorales</taxon>
        <taxon>Lichtheimiaceae</taxon>
        <taxon>Lichtheimia</taxon>
    </lineage>
</organism>
<evidence type="ECO:0000256" key="1">
    <source>
        <dbReference type="SAM" id="MobiDB-lite"/>
    </source>
</evidence>
<feature type="compositionally biased region" description="Basic residues" evidence="1">
    <location>
        <begin position="16"/>
        <end position="30"/>
    </location>
</feature>
<dbReference type="InterPro" id="IPR006568">
    <property type="entry name" value="PSP_pro-rich"/>
</dbReference>
<dbReference type="SMART" id="SM00581">
    <property type="entry name" value="PSP"/>
    <property type="match status" value="1"/>
</dbReference>
<dbReference type="PANTHER" id="PTHR12785">
    <property type="entry name" value="SPLICING FACTOR 3B"/>
    <property type="match status" value="1"/>
</dbReference>
<dbReference type="PANTHER" id="PTHR12785:SF6">
    <property type="entry name" value="SPLICING FACTOR 3B SUBUNIT 2"/>
    <property type="match status" value="1"/>
</dbReference>
<sequence length="509" mass="58723">MATRHELSPDRITLLKQKRRAKKKARKQRLNAKTAATTTTIPDSVAADNVSLVLDQSIQLPSASEWQALGPVIQHFSIPTLTATAEQDNTNAHEQSLDKDDKTISKKKLKRLAQLTVSELKQLTDVPEVVEPWDITASDPDLLVTLKSYRNTVPVPRHWWWKRRGYLQRKERLPWQLPDYIAQTGIADKRDAMREKEAKARASAKRRARLNPKLGKMDVDYQKLHDAFFRSPIRVELTRHGELYYEGKEWSKSFKPGEMSNTLRDALDMRSNDPPPWLFAMQRIGPPPSYPGLKLPGVNAPIPHGCELGYQRGGWGAPTQLGEKSIDKDDTQKDVDKSLWGELEPELEYKDMTEEEAISEEEDIQETMNEEDIPITEMDTSDDIELRKRPSSKEAGSNEAKHLYHVLSPSSRGTMQGFMGSRYTYNLSSKKGRHEHDVDISMEDPREFENISSLQSKYEQAQLEDEEKEHYPAQHEDLSDMYMEHISRQAKKMKQLEKRKESRKKEFRF</sequence>